<dbReference type="PANTHER" id="PTHR43179:SF12">
    <property type="entry name" value="GALACTOFURANOSYLTRANSFERASE GLFT2"/>
    <property type="match status" value="1"/>
</dbReference>
<keyword evidence="3 5" id="KW-0808">Transferase</keyword>
<evidence type="ECO:0000256" key="1">
    <source>
        <dbReference type="ARBA" id="ARBA00006739"/>
    </source>
</evidence>
<dbReference type="InterPro" id="IPR001173">
    <property type="entry name" value="Glyco_trans_2-like"/>
</dbReference>
<feature type="domain" description="Glycosyltransferase 2-like" evidence="4">
    <location>
        <begin position="34"/>
        <end position="168"/>
    </location>
</feature>
<dbReference type="GO" id="GO:0016757">
    <property type="term" value="F:glycosyltransferase activity"/>
    <property type="evidence" value="ECO:0007669"/>
    <property type="project" value="UniProtKB-KW"/>
</dbReference>
<dbReference type="Proteomes" id="UP000196655">
    <property type="component" value="Unassembled WGS sequence"/>
</dbReference>
<dbReference type="OrthoDB" id="9771846at2"/>
<evidence type="ECO:0000313" key="5">
    <source>
        <dbReference type="EMBL" id="OWJ66937.1"/>
    </source>
</evidence>
<reference evidence="6" key="1">
    <citation type="submission" date="2017-05" db="EMBL/GenBank/DDBJ databases">
        <authorList>
            <person name="Macchi M."/>
            <person name="Festa S."/>
            <person name="Coppotelli B.M."/>
            <person name="Morelli I.S."/>
        </authorList>
    </citation>
    <scope>NUCLEOTIDE SEQUENCE [LARGE SCALE GENOMIC DNA]</scope>
    <source>
        <strain evidence="6">I</strain>
    </source>
</reference>
<evidence type="ECO:0000259" key="4">
    <source>
        <dbReference type="Pfam" id="PF00535"/>
    </source>
</evidence>
<dbReference type="Pfam" id="PF00535">
    <property type="entry name" value="Glycos_transf_2"/>
    <property type="match status" value="1"/>
</dbReference>
<dbReference type="Gene3D" id="3.90.550.10">
    <property type="entry name" value="Spore Coat Polysaccharide Biosynthesis Protein SpsA, Chain A"/>
    <property type="match status" value="1"/>
</dbReference>
<dbReference type="PANTHER" id="PTHR43179">
    <property type="entry name" value="RHAMNOSYLTRANSFERASE WBBL"/>
    <property type="match status" value="1"/>
</dbReference>
<dbReference type="InterPro" id="IPR029044">
    <property type="entry name" value="Nucleotide-diphossugar_trans"/>
</dbReference>
<dbReference type="CDD" id="cd02526">
    <property type="entry name" value="GT2_RfbF_like"/>
    <property type="match status" value="1"/>
</dbReference>
<evidence type="ECO:0000313" key="6">
    <source>
        <dbReference type="Proteomes" id="UP000196655"/>
    </source>
</evidence>
<keyword evidence="6" id="KW-1185">Reference proteome</keyword>
<evidence type="ECO:0000256" key="3">
    <source>
        <dbReference type="ARBA" id="ARBA00022679"/>
    </source>
</evidence>
<protein>
    <submittedName>
        <fullName evidence="5">Rhamnosyltransferase</fullName>
    </submittedName>
</protein>
<dbReference type="RefSeq" id="WP_088151203.1">
    <property type="nucleotide sequence ID" value="NZ_NHON01000017.1"/>
</dbReference>
<organism evidence="5 6">
    <name type="scientific">Inquilinus limosus</name>
    <dbReference type="NCBI Taxonomy" id="171674"/>
    <lineage>
        <taxon>Bacteria</taxon>
        <taxon>Pseudomonadati</taxon>
        <taxon>Pseudomonadota</taxon>
        <taxon>Alphaproteobacteria</taxon>
        <taxon>Rhodospirillales</taxon>
        <taxon>Rhodospirillaceae</taxon>
        <taxon>Inquilinus</taxon>
    </lineage>
</organism>
<dbReference type="NCBIfam" id="TIGR01556">
    <property type="entry name" value="rhamnosyltran"/>
    <property type="match status" value="1"/>
</dbReference>
<keyword evidence="2" id="KW-0328">Glycosyltransferase</keyword>
<dbReference type="EMBL" id="NHON01000017">
    <property type="protein sequence ID" value="OWJ66937.1"/>
    <property type="molecule type" value="Genomic_DNA"/>
</dbReference>
<proteinExistence type="inferred from homology"/>
<comment type="caution">
    <text evidence="5">The sequence shown here is derived from an EMBL/GenBank/DDBJ whole genome shotgun (WGS) entry which is preliminary data.</text>
</comment>
<gene>
    <name evidence="5" type="ORF">BWR60_11705</name>
</gene>
<comment type="similarity">
    <text evidence="1">Belongs to the glycosyltransferase 2 family.</text>
</comment>
<dbReference type="InterPro" id="IPR006446">
    <property type="entry name" value="RhaTrfase"/>
</dbReference>
<name>A0A211ZPB2_9PROT</name>
<accession>A0A211ZPB2</accession>
<dbReference type="STRING" id="1122125.GCA_000423185_00937"/>
<evidence type="ECO:0000256" key="2">
    <source>
        <dbReference type="ARBA" id="ARBA00022676"/>
    </source>
</evidence>
<dbReference type="AlphaFoldDB" id="A0A211ZPB2"/>
<sequence length="317" mass="35272">MTALGAVVVLFHPTAEQIGRIVELRRRCDSLAVVDNTPQPDDRLAALLEGHDIVLIHEGNRNGIAGAHNRGLANQFDRGMDAVVLIDQDSVVPDHYFPAMREICADLAAQPFLVGPRIFDEVVQQYLPVLQSNGVTARRVDMRDDSGLQRCAVLTSSGCMISRAAFATLGPFDEKLFIDHVDTEYCFRAWASDVPLYVTPSLTLSHRIGDRRSHKLGPFELTTMNHPWHRRYYSARNGVQLALRYGRRYPVVIMANLFTVWEVFHIALLEDAKLAKLAGIVTGLVDGLAGRLGPVEQARPRLALRFAQGVAERRASR</sequence>
<dbReference type="SUPFAM" id="SSF53448">
    <property type="entry name" value="Nucleotide-diphospho-sugar transferases"/>
    <property type="match status" value="1"/>
</dbReference>